<evidence type="ECO:0000313" key="2">
    <source>
        <dbReference type="EMBL" id="MBO9151156.1"/>
    </source>
</evidence>
<comment type="caution">
    <text evidence="2">The sequence shown here is derived from an EMBL/GenBank/DDBJ whole genome shotgun (WGS) entry which is preliminary data.</text>
</comment>
<reference evidence="3" key="1">
    <citation type="submission" date="2021-03" db="EMBL/GenBank/DDBJ databases">
        <title>Assistant Professor.</title>
        <authorList>
            <person name="Huq M.A."/>
        </authorList>
    </citation>
    <scope>NUCLEOTIDE SEQUENCE [LARGE SCALE GENOMIC DNA]</scope>
    <source>
        <strain evidence="3">MAH-28</strain>
    </source>
</reference>
<organism evidence="2 3">
    <name type="scientific">Chitinophaga chungangae</name>
    <dbReference type="NCBI Taxonomy" id="2821488"/>
    <lineage>
        <taxon>Bacteria</taxon>
        <taxon>Pseudomonadati</taxon>
        <taxon>Bacteroidota</taxon>
        <taxon>Chitinophagia</taxon>
        <taxon>Chitinophagales</taxon>
        <taxon>Chitinophagaceae</taxon>
        <taxon>Chitinophaga</taxon>
    </lineage>
</organism>
<feature type="chain" id="PRO_5045363569" evidence="1">
    <location>
        <begin position="21"/>
        <end position="423"/>
    </location>
</feature>
<dbReference type="EMBL" id="JAGHKP010000001">
    <property type="protein sequence ID" value="MBO9151156.1"/>
    <property type="molecule type" value="Genomic_DNA"/>
</dbReference>
<dbReference type="RefSeq" id="WP_209143077.1">
    <property type="nucleotide sequence ID" value="NZ_JAGHKP010000001.1"/>
</dbReference>
<dbReference type="Proteomes" id="UP000679126">
    <property type="component" value="Unassembled WGS sequence"/>
</dbReference>
<keyword evidence="3" id="KW-1185">Reference proteome</keyword>
<gene>
    <name evidence="2" type="ORF">J7I43_02985</name>
</gene>
<evidence type="ECO:0000256" key="1">
    <source>
        <dbReference type="SAM" id="SignalP"/>
    </source>
</evidence>
<protein>
    <submittedName>
        <fullName evidence="2">Uncharacterized protein</fullName>
    </submittedName>
</protein>
<keyword evidence="1" id="KW-0732">Signal</keyword>
<accession>A0ABS3Y941</accession>
<sequence length="423" mass="44765">MKQIKWLLALVTLLTTNAYSQHVYQIRADSVRIYNVCDTAELIIENRTRGISGFLFNKGNGRTEFRQLRLETIGDNKLAISGQDTIDISTIAAGIDTIFRAGDSIRYQKNGRQHAVYAPQTGGSGSPGGLDGQVQFNNAGAFGGSDSFKWDNSNQTLNLGASGSMESGKINGAGESLRLQKSGTDRIVVDNTATTISNASVLTLASTSSLWATAEFELSAAVGFNGFNVSTTEAKMYAGGGYLSIPTTPWGWEVPVLMGESQLDVLSNGIVNVRALSDAYISGSTVKIQNYMGDDLLVALENQVTIGSIFPEATKINLLVKGSTTTESAIYEHTALPATATSYEILATDHVVKLTSPNPGGANNLTLPDPSQAEGRILKIYAAGGASWTTNYSIEVPASATTTSTLAGLKTIQVIGGAWVLIN</sequence>
<proteinExistence type="predicted"/>
<feature type="signal peptide" evidence="1">
    <location>
        <begin position="1"/>
        <end position="20"/>
    </location>
</feature>
<name>A0ABS3Y941_9BACT</name>
<evidence type="ECO:0000313" key="3">
    <source>
        <dbReference type="Proteomes" id="UP000679126"/>
    </source>
</evidence>